<dbReference type="Gene3D" id="3.40.50.720">
    <property type="entry name" value="NAD(P)-binding Rossmann-like Domain"/>
    <property type="match status" value="1"/>
</dbReference>
<dbReference type="InterPro" id="IPR011032">
    <property type="entry name" value="GroES-like_sf"/>
</dbReference>
<dbReference type="Pfam" id="PF00107">
    <property type="entry name" value="ADH_zinc_N"/>
    <property type="match status" value="1"/>
</dbReference>
<dbReference type="SUPFAM" id="SSF51735">
    <property type="entry name" value="NAD(P)-binding Rossmann-fold domains"/>
    <property type="match status" value="1"/>
</dbReference>
<reference evidence="2" key="1">
    <citation type="journal article" date="2018" name="Genome Biol. Evol.">
        <title>Genomics and development of Lentinus tigrinus, a white-rot wood-decaying mushroom with dimorphic fruiting bodies.</title>
        <authorList>
            <person name="Wu B."/>
            <person name="Xu Z."/>
            <person name="Knudson A."/>
            <person name="Carlson A."/>
            <person name="Chen N."/>
            <person name="Kovaka S."/>
            <person name="LaButti K."/>
            <person name="Lipzen A."/>
            <person name="Pennachio C."/>
            <person name="Riley R."/>
            <person name="Schakwitz W."/>
            <person name="Umezawa K."/>
            <person name="Ohm R.A."/>
            <person name="Grigoriev I.V."/>
            <person name="Nagy L.G."/>
            <person name="Gibbons J."/>
            <person name="Hibbett D."/>
        </authorList>
    </citation>
    <scope>NUCLEOTIDE SEQUENCE [LARGE SCALE GENOMIC DNA]</scope>
    <source>
        <strain evidence="2">ALCF2SS1-6</strain>
    </source>
</reference>
<sequence>MASTIPATMKAVVYVESNKVSVQEHPVPDIADDEILVKNVAIALNPTDWKHVDWKLGKVGSISGCDFSGVVVKVGKSVTDGPKVGDHVAGVAHGAAYLDEGAFAEYVKTFADIVWIVPENTFSHEQAAAYGVAFWTAVQAFYAPGRLGLVEPPAKSPTPEWVLIYGGSSGVGLCAIQLARLSGYKVITTASPRNHELLKSLGADVTIDYHDPDVVAKIKQVTGDTLKYALETIGDEETHKVAIEAIGPSGGRVVGLNLMASKETGRKDVTITETLLYSVSGRPFSLGPMQFPAAPEDRTHMAAFLKKLPQYVLEGALKPIPVKLWEGGLEAIPSGFQYMREGKVSAEKIVYRV</sequence>
<dbReference type="EMBL" id="ML122251">
    <property type="protein sequence ID" value="RPD66606.1"/>
    <property type="molecule type" value="Genomic_DNA"/>
</dbReference>
<evidence type="ECO:0000313" key="3">
    <source>
        <dbReference type="Proteomes" id="UP000313359"/>
    </source>
</evidence>
<organism evidence="2 3">
    <name type="scientific">Lentinus tigrinus ALCF2SS1-6</name>
    <dbReference type="NCBI Taxonomy" id="1328759"/>
    <lineage>
        <taxon>Eukaryota</taxon>
        <taxon>Fungi</taxon>
        <taxon>Dikarya</taxon>
        <taxon>Basidiomycota</taxon>
        <taxon>Agaricomycotina</taxon>
        <taxon>Agaricomycetes</taxon>
        <taxon>Polyporales</taxon>
        <taxon>Polyporaceae</taxon>
        <taxon>Lentinus</taxon>
    </lineage>
</organism>
<evidence type="ECO:0000313" key="2">
    <source>
        <dbReference type="EMBL" id="RPD66606.1"/>
    </source>
</evidence>
<dbReference type="GO" id="GO:0016651">
    <property type="term" value="F:oxidoreductase activity, acting on NAD(P)H"/>
    <property type="evidence" value="ECO:0007669"/>
    <property type="project" value="InterPro"/>
</dbReference>
<keyword evidence="3" id="KW-1185">Reference proteome</keyword>
<dbReference type="InterPro" id="IPR036291">
    <property type="entry name" value="NAD(P)-bd_dom_sf"/>
</dbReference>
<dbReference type="InterPro" id="IPR020843">
    <property type="entry name" value="ER"/>
</dbReference>
<dbReference type="InterPro" id="IPR047122">
    <property type="entry name" value="Trans-enoyl_RdTase-like"/>
</dbReference>
<accession>A0A5C2T2H5</accession>
<dbReference type="Pfam" id="PF08240">
    <property type="entry name" value="ADH_N"/>
    <property type="match status" value="1"/>
</dbReference>
<protein>
    <submittedName>
        <fullName evidence="2">GroES-like protein</fullName>
    </submittedName>
</protein>
<evidence type="ECO:0000259" key="1">
    <source>
        <dbReference type="SMART" id="SM00829"/>
    </source>
</evidence>
<name>A0A5C2T2H5_9APHY</name>
<dbReference type="AlphaFoldDB" id="A0A5C2T2H5"/>
<dbReference type="SMART" id="SM00829">
    <property type="entry name" value="PKS_ER"/>
    <property type="match status" value="1"/>
</dbReference>
<dbReference type="STRING" id="1328759.A0A5C2T2H5"/>
<dbReference type="PANTHER" id="PTHR45348">
    <property type="entry name" value="HYPOTHETICAL OXIDOREDUCTASE (EUROFUNG)"/>
    <property type="match status" value="1"/>
</dbReference>
<dbReference type="PANTHER" id="PTHR45348:SF2">
    <property type="entry name" value="ZINC-TYPE ALCOHOL DEHYDROGENASE-LIKE PROTEIN C2E1P3.01"/>
    <property type="match status" value="1"/>
</dbReference>
<dbReference type="Proteomes" id="UP000313359">
    <property type="component" value="Unassembled WGS sequence"/>
</dbReference>
<dbReference type="OrthoDB" id="2737096at2759"/>
<dbReference type="InterPro" id="IPR013149">
    <property type="entry name" value="ADH-like_C"/>
</dbReference>
<dbReference type="SUPFAM" id="SSF50129">
    <property type="entry name" value="GroES-like"/>
    <property type="match status" value="1"/>
</dbReference>
<dbReference type="InterPro" id="IPR013154">
    <property type="entry name" value="ADH-like_N"/>
</dbReference>
<feature type="domain" description="Enoyl reductase (ER)" evidence="1">
    <location>
        <begin position="17"/>
        <end position="351"/>
    </location>
</feature>
<dbReference type="Gene3D" id="3.90.180.10">
    <property type="entry name" value="Medium-chain alcohol dehydrogenases, catalytic domain"/>
    <property type="match status" value="1"/>
</dbReference>
<proteinExistence type="predicted"/>
<gene>
    <name evidence="2" type="ORF">L227DRAFT_606677</name>
</gene>
<dbReference type="CDD" id="cd08249">
    <property type="entry name" value="enoyl_reductase_like"/>
    <property type="match status" value="1"/>
</dbReference>